<dbReference type="GO" id="GO:0016301">
    <property type="term" value="F:kinase activity"/>
    <property type="evidence" value="ECO:0007669"/>
    <property type="project" value="UniProtKB-KW"/>
</dbReference>
<proteinExistence type="predicted"/>
<dbReference type="Pfam" id="PF00485">
    <property type="entry name" value="PRK"/>
    <property type="match status" value="1"/>
</dbReference>
<organism evidence="2 3">
    <name type="scientific">Rossellomorea oryzaecorticis</name>
    <dbReference type="NCBI Taxonomy" id="1396505"/>
    <lineage>
        <taxon>Bacteria</taxon>
        <taxon>Bacillati</taxon>
        <taxon>Bacillota</taxon>
        <taxon>Bacilli</taxon>
        <taxon>Bacillales</taxon>
        <taxon>Bacillaceae</taxon>
        <taxon>Rossellomorea</taxon>
    </lineage>
</organism>
<protein>
    <submittedName>
        <fullName evidence="2">Kinase</fullName>
    </submittedName>
</protein>
<feature type="domain" description="Phosphoribulokinase/uridine kinase" evidence="1">
    <location>
        <begin position="21"/>
        <end position="157"/>
    </location>
</feature>
<dbReference type="InterPro" id="IPR027417">
    <property type="entry name" value="P-loop_NTPase"/>
</dbReference>
<name>A0ABU9K902_9BACI</name>
<evidence type="ECO:0000313" key="2">
    <source>
        <dbReference type="EMBL" id="MEL3971388.1"/>
    </source>
</evidence>
<evidence type="ECO:0000313" key="3">
    <source>
        <dbReference type="Proteomes" id="UP001389717"/>
    </source>
</evidence>
<keyword evidence="2" id="KW-0418">Kinase</keyword>
<accession>A0ABU9K902</accession>
<dbReference type="Proteomes" id="UP001389717">
    <property type="component" value="Unassembled WGS sequence"/>
</dbReference>
<dbReference type="InterPro" id="IPR006083">
    <property type="entry name" value="PRK/URK"/>
</dbReference>
<dbReference type="NCBIfam" id="NF005807">
    <property type="entry name" value="PRK07667.1"/>
    <property type="match status" value="1"/>
</dbReference>
<keyword evidence="2" id="KW-0808">Transferase</keyword>
<keyword evidence="3" id="KW-1185">Reference proteome</keyword>
<gene>
    <name evidence="2" type="ORF">AAEO50_03770</name>
</gene>
<evidence type="ECO:0000259" key="1">
    <source>
        <dbReference type="Pfam" id="PF00485"/>
    </source>
</evidence>
<dbReference type="SUPFAM" id="SSF52540">
    <property type="entry name" value="P-loop containing nucleoside triphosphate hydrolases"/>
    <property type="match status" value="1"/>
</dbReference>
<reference evidence="2 3" key="1">
    <citation type="submission" date="2024-04" db="EMBL/GenBank/DDBJ databases">
        <title>Bacillus oryzaecorticis sp. nov., a moderately halophilic bacterium isolated from rice husks.</title>
        <authorList>
            <person name="Zhu H.-S."/>
        </authorList>
    </citation>
    <scope>NUCLEOTIDE SEQUENCE [LARGE SCALE GENOMIC DNA]</scope>
    <source>
        <strain evidence="2 3">ZC255</strain>
    </source>
</reference>
<dbReference type="RefSeq" id="WP_341980595.1">
    <property type="nucleotide sequence ID" value="NZ_JBBYAF010000005.1"/>
</dbReference>
<dbReference type="EMBL" id="JBBYAF010000005">
    <property type="protein sequence ID" value="MEL3971388.1"/>
    <property type="molecule type" value="Genomic_DNA"/>
</dbReference>
<comment type="caution">
    <text evidence="2">The sequence shown here is derived from an EMBL/GenBank/DDBJ whole genome shotgun (WGS) entry which is preliminary data.</text>
</comment>
<dbReference type="Gene3D" id="3.40.50.300">
    <property type="entry name" value="P-loop containing nucleotide triphosphate hydrolases"/>
    <property type="match status" value="1"/>
</dbReference>
<sequence length="196" mass="23632">MFEENIGLKNFLQSNSERLSVIGIDGLSRSGKTTYVNELGKMLEENHIEYVCLHMDDFIERCNKRYNTGFDEWKEYYYLQWNVESLTVNLFEKLKVSSELTLQYYDGESDIQFRKDLKLPSNGVIFIEGVFLQRKEWKGYFDYIIYLDCERETRFNRESKSTQTQMDKFKNRYWKAEDYYLLNLQPMEHADIVIKT</sequence>